<dbReference type="SUPFAM" id="SSF51569">
    <property type="entry name" value="Aldolase"/>
    <property type="match status" value="1"/>
</dbReference>
<evidence type="ECO:0000256" key="3">
    <source>
        <dbReference type="ARBA" id="ARBA00012515"/>
    </source>
</evidence>
<comment type="similarity">
    <text evidence="2">Belongs to the DeoC/FbaB aldolase family. DeoC type 2 subfamily.</text>
</comment>
<gene>
    <name evidence="8" type="primary">deoC</name>
    <name evidence="8" type="ORF">ACFFJP_16905</name>
</gene>
<evidence type="ECO:0000256" key="4">
    <source>
        <dbReference type="ARBA" id="ARBA00023239"/>
    </source>
</evidence>
<dbReference type="RefSeq" id="WP_377246891.1">
    <property type="nucleotide sequence ID" value="NZ_JBHLXP010000005.1"/>
</dbReference>
<dbReference type="SMART" id="SM01133">
    <property type="entry name" value="DeoC"/>
    <property type="match status" value="1"/>
</dbReference>
<dbReference type="Gene3D" id="3.20.20.70">
    <property type="entry name" value="Aldolase class I"/>
    <property type="match status" value="1"/>
</dbReference>
<evidence type="ECO:0000256" key="6">
    <source>
        <dbReference type="ARBA" id="ARBA00048791"/>
    </source>
</evidence>
<evidence type="ECO:0000256" key="2">
    <source>
        <dbReference type="ARBA" id="ARBA00009473"/>
    </source>
</evidence>
<evidence type="ECO:0000256" key="5">
    <source>
        <dbReference type="ARBA" id="ARBA00023270"/>
    </source>
</evidence>
<proteinExistence type="inferred from homology"/>
<dbReference type="GO" id="GO:0004139">
    <property type="term" value="F:deoxyribose-phosphate aldolase activity"/>
    <property type="evidence" value="ECO:0007669"/>
    <property type="project" value="UniProtKB-EC"/>
</dbReference>
<evidence type="ECO:0000313" key="8">
    <source>
        <dbReference type="EMBL" id="MFC0049983.1"/>
    </source>
</evidence>
<keyword evidence="4 8" id="KW-0456">Lyase</keyword>
<dbReference type="NCBIfam" id="TIGR00126">
    <property type="entry name" value="deoC"/>
    <property type="match status" value="1"/>
</dbReference>
<sequence>MTSSLRLQQLLRLLDLTRLSDNDSDTDMAQWLTQVVMPEASPAAFCVYPQFISQTLAHLQQQQMSVPVATVVNFPGGDLPVEQVVQQIKEAIVLGATEIDAVLPYKALLAGDYAAVKHFLSAVRLACGTVCLKVIIESGALGTAQQICKATELTIEGGADFVKTSTGKVPVGVTLEAARIILTAIASAGRPVGFKASGGVRTVPQALELLQMYEDITGQLANPAGMRLGASTLLTELLAELETAKSL</sequence>
<evidence type="ECO:0000256" key="1">
    <source>
        <dbReference type="ARBA" id="ARBA00004816"/>
    </source>
</evidence>
<protein>
    <recommendedName>
        <fullName evidence="3 7">Deoxyribose-phosphate aldolase</fullName>
        <ecNumber evidence="3 7">4.1.2.4</ecNumber>
    </recommendedName>
</protein>
<keyword evidence="9" id="KW-1185">Reference proteome</keyword>
<dbReference type="InterPro" id="IPR002915">
    <property type="entry name" value="DeoC/FbaB/LacD_aldolase"/>
</dbReference>
<comment type="pathway">
    <text evidence="1">Carbohydrate degradation; 2-deoxy-D-ribose 1-phosphate degradation; D-glyceraldehyde 3-phosphate and acetaldehyde from 2-deoxy-alpha-D-ribose 1-phosphate: step 2/2.</text>
</comment>
<dbReference type="PANTHER" id="PTHR10889">
    <property type="entry name" value="DEOXYRIBOSE-PHOSPHATE ALDOLASE"/>
    <property type="match status" value="1"/>
</dbReference>
<dbReference type="PIRSF" id="PIRSF001357">
    <property type="entry name" value="DeoC"/>
    <property type="match status" value="1"/>
</dbReference>
<name>A0ABV6BGI4_9GAMM</name>
<dbReference type="EMBL" id="JBHLXP010000005">
    <property type="protein sequence ID" value="MFC0049983.1"/>
    <property type="molecule type" value="Genomic_DNA"/>
</dbReference>
<dbReference type="InterPro" id="IPR011343">
    <property type="entry name" value="DeoC"/>
</dbReference>
<dbReference type="Pfam" id="PF01791">
    <property type="entry name" value="DeoC"/>
    <property type="match status" value="1"/>
</dbReference>
<evidence type="ECO:0000256" key="7">
    <source>
        <dbReference type="NCBIfam" id="TIGR00126"/>
    </source>
</evidence>
<dbReference type="InterPro" id="IPR013785">
    <property type="entry name" value="Aldolase_TIM"/>
</dbReference>
<dbReference type="Proteomes" id="UP001589813">
    <property type="component" value="Unassembled WGS sequence"/>
</dbReference>
<keyword evidence="5" id="KW-0704">Schiff base</keyword>
<comment type="caution">
    <text evidence="8">The sequence shown here is derived from an EMBL/GenBank/DDBJ whole genome shotgun (WGS) entry which is preliminary data.</text>
</comment>
<reference evidence="8 9" key="1">
    <citation type="submission" date="2024-09" db="EMBL/GenBank/DDBJ databases">
        <authorList>
            <person name="Sun Q."/>
            <person name="Mori K."/>
        </authorList>
    </citation>
    <scope>NUCLEOTIDE SEQUENCE [LARGE SCALE GENOMIC DNA]</scope>
    <source>
        <strain evidence="8 9">KCTC 23315</strain>
    </source>
</reference>
<dbReference type="EC" id="4.1.2.4" evidence="3 7"/>
<dbReference type="PANTHER" id="PTHR10889:SF3">
    <property type="entry name" value="DEOXYRIBOSE-PHOSPHATE ALDOLASE"/>
    <property type="match status" value="1"/>
</dbReference>
<comment type="catalytic activity">
    <reaction evidence="6">
        <text>2-deoxy-D-ribose 5-phosphate = D-glyceraldehyde 3-phosphate + acetaldehyde</text>
        <dbReference type="Rhea" id="RHEA:12821"/>
        <dbReference type="ChEBI" id="CHEBI:15343"/>
        <dbReference type="ChEBI" id="CHEBI:59776"/>
        <dbReference type="ChEBI" id="CHEBI:62877"/>
        <dbReference type="EC" id="4.1.2.4"/>
    </reaction>
</comment>
<organism evidence="8 9">
    <name type="scientific">Rheinheimera tilapiae</name>
    <dbReference type="NCBI Taxonomy" id="875043"/>
    <lineage>
        <taxon>Bacteria</taxon>
        <taxon>Pseudomonadati</taxon>
        <taxon>Pseudomonadota</taxon>
        <taxon>Gammaproteobacteria</taxon>
        <taxon>Chromatiales</taxon>
        <taxon>Chromatiaceae</taxon>
        <taxon>Rheinheimera</taxon>
    </lineage>
</organism>
<evidence type="ECO:0000313" key="9">
    <source>
        <dbReference type="Proteomes" id="UP001589813"/>
    </source>
</evidence>
<accession>A0ABV6BGI4</accession>